<evidence type="ECO:0000256" key="3">
    <source>
        <dbReference type="SAM" id="Phobius"/>
    </source>
</evidence>
<accession>A0A9D9HPX1</accession>
<evidence type="ECO:0000313" key="4">
    <source>
        <dbReference type="EMBL" id="MBO8458144.1"/>
    </source>
</evidence>
<keyword evidence="3" id="KW-0472">Membrane</keyword>
<organism evidence="4 5">
    <name type="scientific">Candidatus Gallitreponema excrementavium</name>
    <dbReference type="NCBI Taxonomy" id="2840840"/>
    <lineage>
        <taxon>Bacteria</taxon>
        <taxon>Pseudomonadati</taxon>
        <taxon>Spirochaetota</taxon>
        <taxon>Spirochaetia</taxon>
        <taxon>Spirochaetales</taxon>
        <taxon>Candidatus Gallitreponema</taxon>
    </lineage>
</organism>
<evidence type="ECO:0000256" key="2">
    <source>
        <dbReference type="ARBA" id="ARBA00022679"/>
    </source>
</evidence>
<name>A0A9D9HPX1_9SPIR</name>
<dbReference type="InterPro" id="IPR004629">
    <property type="entry name" value="WecG_TagA_CpsF"/>
</dbReference>
<reference evidence="4" key="1">
    <citation type="submission" date="2020-10" db="EMBL/GenBank/DDBJ databases">
        <authorList>
            <person name="Gilroy R."/>
        </authorList>
    </citation>
    <scope>NUCLEOTIDE SEQUENCE</scope>
    <source>
        <strain evidence="4">10532</strain>
    </source>
</reference>
<gene>
    <name evidence="4" type="ORF">IAA81_07945</name>
</gene>
<reference evidence="4" key="2">
    <citation type="journal article" date="2021" name="PeerJ">
        <title>Extensive microbial diversity within the chicken gut microbiome revealed by metagenomics and culture.</title>
        <authorList>
            <person name="Gilroy R."/>
            <person name="Ravi A."/>
            <person name="Getino M."/>
            <person name="Pursley I."/>
            <person name="Horton D.L."/>
            <person name="Alikhan N.F."/>
            <person name="Baker D."/>
            <person name="Gharbi K."/>
            <person name="Hall N."/>
            <person name="Watson M."/>
            <person name="Adriaenssens E.M."/>
            <person name="Foster-Nyarko E."/>
            <person name="Jarju S."/>
            <person name="Secka A."/>
            <person name="Antonio M."/>
            <person name="Oren A."/>
            <person name="Chaudhuri R.R."/>
            <person name="La Ragione R."/>
            <person name="Hildebrand F."/>
            <person name="Pallen M.J."/>
        </authorList>
    </citation>
    <scope>NUCLEOTIDE SEQUENCE</scope>
    <source>
        <strain evidence="4">10532</strain>
    </source>
</reference>
<protein>
    <submittedName>
        <fullName evidence="4">WecB/TagA/CpsF family glycosyltransferase</fullName>
    </submittedName>
</protein>
<dbReference type="EMBL" id="JADIMM010000090">
    <property type="protein sequence ID" value="MBO8458144.1"/>
    <property type="molecule type" value="Genomic_DNA"/>
</dbReference>
<dbReference type="GO" id="GO:0016758">
    <property type="term" value="F:hexosyltransferase activity"/>
    <property type="evidence" value="ECO:0007669"/>
    <property type="project" value="TreeGrafter"/>
</dbReference>
<evidence type="ECO:0000313" key="5">
    <source>
        <dbReference type="Proteomes" id="UP000823638"/>
    </source>
</evidence>
<keyword evidence="1" id="KW-0328">Glycosyltransferase</keyword>
<dbReference type="PANTHER" id="PTHR34136:SF1">
    <property type="entry name" value="UDP-N-ACETYL-D-MANNOSAMINURONIC ACID TRANSFERASE"/>
    <property type="match status" value="1"/>
</dbReference>
<dbReference type="AlphaFoldDB" id="A0A9D9HPX1"/>
<dbReference type="PANTHER" id="PTHR34136">
    <property type="match status" value="1"/>
</dbReference>
<sequence length="253" mass="29502">MENTIEKPLKQRIFLLKIPIDVISPENLEAEIMNILSSEEPKQIVLLSLWDFLRGRRNGEYRNLLKSASLVIPTSKSLIRGAVFLGKPKPYRYNPFSFIIKVLGILEKYNKSVYFFGTRKQSLLTAENNVKKTFPRIRSVGRFTGFYPKSIENDIILGIQKSAPSFVLVSDGVPGGEKWIYKHRRQFTKSIFLWSSSILDIFAERKKRISDSLFDKGLEVLPQILKNPLKIFFIFRYLWYNILLVVYRIFRLG</sequence>
<comment type="caution">
    <text evidence="4">The sequence shown here is derived from an EMBL/GenBank/DDBJ whole genome shotgun (WGS) entry which is preliminary data.</text>
</comment>
<proteinExistence type="predicted"/>
<evidence type="ECO:0000256" key="1">
    <source>
        <dbReference type="ARBA" id="ARBA00022676"/>
    </source>
</evidence>
<keyword evidence="2" id="KW-0808">Transferase</keyword>
<keyword evidence="3" id="KW-1133">Transmembrane helix</keyword>
<dbReference type="Proteomes" id="UP000823638">
    <property type="component" value="Unassembled WGS sequence"/>
</dbReference>
<feature type="transmembrane region" description="Helical" evidence="3">
    <location>
        <begin position="231"/>
        <end position="250"/>
    </location>
</feature>
<dbReference type="Pfam" id="PF03808">
    <property type="entry name" value="Glyco_tran_WecG"/>
    <property type="match status" value="1"/>
</dbReference>
<keyword evidence="3" id="KW-0812">Transmembrane</keyword>